<dbReference type="Proteomes" id="UP000573603">
    <property type="component" value="Unassembled WGS sequence"/>
</dbReference>
<proteinExistence type="predicted"/>
<evidence type="ECO:0000313" key="3">
    <source>
        <dbReference type="Proteomes" id="UP000573603"/>
    </source>
</evidence>
<reference evidence="2 3" key="1">
    <citation type="journal article" date="2020" name="BMC Genomics">
        <title>Correction to: Identification and distribution of gene clusters required for synthesis of sphingolipid metabolism inhibitors in diverse species of the filamentous fungus Fusarium.</title>
        <authorList>
            <person name="Kim H.S."/>
            <person name="Lohmar J.M."/>
            <person name="Busman M."/>
            <person name="Brown D.W."/>
            <person name="Naumann T.A."/>
            <person name="Divon H.H."/>
            <person name="Lysoe E."/>
            <person name="Uhlig S."/>
            <person name="Proctor R.H."/>
        </authorList>
    </citation>
    <scope>NUCLEOTIDE SEQUENCE [LARGE SCALE GENOMIC DNA]</scope>
    <source>
        <strain evidence="2 3">NRRL 25214</strain>
    </source>
</reference>
<sequence>MLVLRAWAARSSSRGQWEVACWAFGDLKRNGQYIKHVGRHLEQLSLHALPKIGDEELEDEVSELGAISADENSEASSKSHEPADTDEPNNQEESSVPDIRTMGLDGEDDVNDGEVPDGLASMSPTASS</sequence>
<feature type="region of interest" description="Disordered" evidence="1">
    <location>
        <begin position="57"/>
        <end position="128"/>
    </location>
</feature>
<dbReference type="EMBL" id="JABEVY010000083">
    <property type="protein sequence ID" value="KAF5250839.1"/>
    <property type="molecule type" value="Genomic_DNA"/>
</dbReference>
<name>A0A8H4ZQH5_9HYPO</name>
<gene>
    <name evidence="2" type="ORF">FANTH_4030</name>
</gene>
<comment type="caution">
    <text evidence="2">The sequence shown here is derived from an EMBL/GenBank/DDBJ whole genome shotgun (WGS) entry which is preliminary data.</text>
</comment>
<accession>A0A8H4ZQH5</accession>
<evidence type="ECO:0000313" key="2">
    <source>
        <dbReference type="EMBL" id="KAF5250839.1"/>
    </source>
</evidence>
<protein>
    <submittedName>
        <fullName evidence="2">Uncharacterized protein</fullName>
    </submittedName>
</protein>
<feature type="compositionally biased region" description="Acidic residues" evidence="1">
    <location>
        <begin position="105"/>
        <end position="115"/>
    </location>
</feature>
<evidence type="ECO:0000256" key="1">
    <source>
        <dbReference type="SAM" id="MobiDB-lite"/>
    </source>
</evidence>
<keyword evidence="3" id="KW-1185">Reference proteome</keyword>
<organism evidence="2 3">
    <name type="scientific">Fusarium anthophilum</name>
    <dbReference type="NCBI Taxonomy" id="48485"/>
    <lineage>
        <taxon>Eukaryota</taxon>
        <taxon>Fungi</taxon>
        <taxon>Dikarya</taxon>
        <taxon>Ascomycota</taxon>
        <taxon>Pezizomycotina</taxon>
        <taxon>Sordariomycetes</taxon>
        <taxon>Hypocreomycetidae</taxon>
        <taxon>Hypocreales</taxon>
        <taxon>Nectriaceae</taxon>
        <taxon>Fusarium</taxon>
        <taxon>Fusarium fujikuroi species complex</taxon>
    </lineage>
</organism>
<dbReference type="AlphaFoldDB" id="A0A8H4ZQH5"/>